<dbReference type="Proteomes" id="UP000322110">
    <property type="component" value="Unassembled WGS sequence"/>
</dbReference>
<dbReference type="PROSITE" id="PS51257">
    <property type="entry name" value="PROKAR_LIPOPROTEIN"/>
    <property type="match status" value="1"/>
</dbReference>
<gene>
    <name evidence="2" type="ORF">F0Q34_04130</name>
</gene>
<organism evidence="2 3">
    <name type="scientific">Teichococcus oryzae</name>
    <dbReference type="NCBI Taxonomy" id="1608942"/>
    <lineage>
        <taxon>Bacteria</taxon>
        <taxon>Pseudomonadati</taxon>
        <taxon>Pseudomonadota</taxon>
        <taxon>Alphaproteobacteria</taxon>
        <taxon>Acetobacterales</taxon>
        <taxon>Roseomonadaceae</taxon>
        <taxon>Roseomonas</taxon>
    </lineage>
</organism>
<dbReference type="EMBL" id="VUKA01000001">
    <property type="protein sequence ID" value="KAA2214876.1"/>
    <property type="molecule type" value="Genomic_DNA"/>
</dbReference>
<dbReference type="RefSeq" id="WP_149810830.1">
    <property type="nucleotide sequence ID" value="NZ_VUKA01000001.1"/>
</dbReference>
<feature type="chain" id="PRO_5022884131" description="DUF4156 domain-containing protein" evidence="1">
    <location>
        <begin position="21"/>
        <end position="136"/>
    </location>
</feature>
<reference evidence="2 3" key="1">
    <citation type="journal article" date="2015" name="Int. J. Syst. Evol. Microbiol.">
        <title>Roseomonas oryzae sp. nov., isolated from paddy rhizosphere soil.</title>
        <authorList>
            <person name="Ramaprasad E.V."/>
            <person name="Sasikala Ch."/>
            <person name="Ramana Ch.V."/>
        </authorList>
    </citation>
    <scope>NUCLEOTIDE SEQUENCE [LARGE SCALE GENOMIC DNA]</scope>
    <source>
        <strain evidence="2 3">KCTC 42542</strain>
    </source>
</reference>
<feature type="signal peptide" evidence="1">
    <location>
        <begin position="1"/>
        <end position="20"/>
    </location>
</feature>
<dbReference type="AlphaFoldDB" id="A0A5B2TK91"/>
<sequence length="136" mass="14986">MRGLAVVLMALALGGCAKSAAINFVNGQPFLMGDENCARYRAVSPEVVQCFTSDDRPVELRRALNQQEMQFVLMRQQMHAQEMQSLSQSIQQAGASFSQGPQVPYNYVAPQVMPIARPGGNQIRCINAGIYANCRY</sequence>
<comment type="caution">
    <text evidence="2">The sequence shown here is derived from an EMBL/GenBank/DDBJ whole genome shotgun (WGS) entry which is preliminary data.</text>
</comment>
<evidence type="ECO:0000256" key="1">
    <source>
        <dbReference type="SAM" id="SignalP"/>
    </source>
</evidence>
<evidence type="ECO:0000313" key="2">
    <source>
        <dbReference type="EMBL" id="KAA2214876.1"/>
    </source>
</evidence>
<evidence type="ECO:0000313" key="3">
    <source>
        <dbReference type="Proteomes" id="UP000322110"/>
    </source>
</evidence>
<proteinExistence type="predicted"/>
<keyword evidence="3" id="KW-1185">Reference proteome</keyword>
<keyword evidence="1" id="KW-0732">Signal</keyword>
<accession>A0A5B2TK91</accession>
<evidence type="ECO:0008006" key="4">
    <source>
        <dbReference type="Google" id="ProtNLM"/>
    </source>
</evidence>
<name>A0A5B2TK91_9PROT</name>
<protein>
    <recommendedName>
        <fullName evidence="4">DUF4156 domain-containing protein</fullName>
    </recommendedName>
</protein>
<dbReference type="OrthoDB" id="6058962at2"/>